<feature type="compositionally biased region" description="Polar residues" evidence="1">
    <location>
        <begin position="52"/>
        <end position="61"/>
    </location>
</feature>
<keyword evidence="5" id="KW-1185">Reference proteome</keyword>
<dbReference type="Proteomes" id="UP000094236">
    <property type="component" value="Unassembled WGS sequence"/>
</dbReference>
<dbReference type="InterPro" id="IPR022794">
    <property type="entry name" value="Bul1_C"/>
</dbReference>
<name>A0A1E4TNH7_PACTA</name>
<dbReference type="PANTHER" id="PTHR31904:SF1">
    <property type="entry name" value="BYPASS OF STOP CODON PROTEIN 5-RELATED"/>
    <property type="match status" value="1"/>
</dbReference>
<sequence length="841" mass="94076">MITSYDSIGPLIFLSIDMIHGNKKRRKRFENDIPSYLESVANSVNDDLSSYSQAFTGSTRPTADGTDGTEVSSITDNNDNNDCGVFDILPSFQLHQYILNRSLFDNNNDPPLYNSCAIDTSNNINDNDESNSIGLEGRCSDSVLSNIDILPHIYDKGVLIEIHTTKKLATPFQKELEKEHVLKEYTSGDSVYGYVNIENNNDKDVPFESFSVRLEGFSSISSGNSLKKTINTSKKAFLRMFDLTAGWSYCSMPILNSKNDYSPGIRDDDGYHVYLPHDRILKANTKYRKYFIFKFPLQLLDETCDSQHAMHMMLPPSFGVDENSFNGKVANIEYNNILGYGKIPNVSGSPLLMKDYSGKNSINYAIKAVLLVSKKEGEIDDKLNLKEISSSNTSNISLTECEKIKFKVIADAEHHIRFIPYGFCIPLNSELSTEKQFEILQNRIDTEIKHLERRASAASAASAAASATSSTVSSLGSGSGSGNDNDNGIVGLPSHSSEGDDESSSLNNEEIQNRKRVQLSSNNYSDIPCFPLSNSSKEKIVQQNTFELISKKGKNSNFVTNLFKKSSKTNNSNNQEITPIVSSCSSSSSTPSPTALLGKVDVFWYLPNEGLSYISPSLIQKTNTKSNMDAAGKDNISLLDSALTTTEKQTIHSIELNFEFKPVSSDTQPPKFISIMTDLTIWNISSIYDIPVTFDNSFLLKMGSSGELEDFKKIKKNFTEFVSRLKKLPKHTTIAAKTMKDIKSICTLHFEKNSLPLFKVQNCSIENWKISQESGNNNLVYKKKIKFDLKVQDIRELTLIPTFQSCHVSRLYNITVHLDFGSYGKKEINIPIRVRKFDWNE</sequence>
<dbReference type="PANTHER" id="PTHR31904">
    <property type="entry name" value="BYPASS OF STOP CODON PROTEIN 5-RELATED"/>
    <property type="match status" value="1"/>
</dbReference>
<organism evidence="4 5">
    <name type="scientific">Pachysolen tannophilus NRRL Y-2460</name>
    <dbReference type="NCBI Taxonomy" id="669874"/>
    <lineage>
        <taxon>Eukaryota</taxon>
        <taxon>Fungi</taxon>
        <taxon>Dikarya</taxon>
        <taxon>Ascomycota</taxon>
        <taxon>Saccharomycotina</taxon>
        <taxon>Pichiomycetes</taxon>
        <taxon>Pachysolenaceae</taxon>
        <taxon>Pachysolen</taxon>
    </lineage>
</organism>
<evidence type="ECO:0000259" key="2">
    <source>
        <dbReference type="Pfam" id="PF04425"/>
    </source>
</evidence>
<evidence type="ECO:0000313" key="5">
    <source>
        <dbReference type="Proteomes" id="UP000094236"/>
    </source>
</evidence>
<proteinExistence type="predicted"/>
<dbReference type="InterPro" id="IPR039634">
    <property type="entry name" value="Bul1-like"/>
</dbReference>
<evidence type="ECO:0000259" key="3">
    <source>
        <dbReference type="Pfam" id="PF04426"/>
    </source>
</evidence>
<protein>
    <recommendedName>
        <fullName evidence="6">Bul1 N-terminal domain-containing protein</fullName>
    </recommendedName>
</protein>
<feature type="domain" description="Bul1 N-terminal" evidence="2">
    <location>
        <begin position="138"/>
        <end position="452"/>
    </location>
</feature>
<evidence type="ECO:0000256" key="1">
    <source>
        <dbReference type="SAM" id="MobiDB-lite"/>
    </source>
</evidence>
<dbReference type="STRING" id="669874.A0A1E4TNH7"/>
<accession>A0A1E4TNH7</accession>
<dbReference type="OrthoDB" id="2283785at2759"/>
<dbReference type="InterPro" id="IPR007519">
    <property type="entry name" value="Bul1_N"/>
</dbReference>
<dbReference type="Pfam" id="PF04426">
    <property type="entry name" value="Bul1_C"/>
    <property type="match status" value="1"/>
</dbReference>
<reference evidence="5" key="1">
    <citation type="submission" date="2016-05" db="EMBL/GenBank/DDBJ databases">
        <title>Comparative genomics of biotechnologically important yeasts.</title>
        <authorList>
            <consortium name="DOE Joint Genome Institute"/>
            <person name="Riley R."/>
            <person name="Haridas S."/>
            <person name="Wolfe K.H."/>
            <person name="Lopes M.R."/>
            <person name="Hittinger C.T."/>
            <person name="Goker M."/>
            <person name="Salamov A."/>
            <person name="Wisecaver J."/>
            <person name="Long T.M."/>
            <person name="Aerts A.L."/>
            <person name="Barry K."/>
            <person name="Choi C."/>
            <person name="Clum A."/>
            <person name="Coughlan A.Y."/>
            <person name="Deshpande S."/>
            <person name="Douglass A.P."/>
            <person name="Hanson S.J."/>
            <person name="Klenk H.-P."/>
            <person name="Labutti K."/>
            <person name="Lapidus A."/>
            <person name="Lindquist E."/>
            <person name="Lipzen A."/>
            <person name="Meier-Kolthoff J.P."/>
            <person name="Ohm R.A."/>
            <person name="Otillar R.P."/>
            <person name="Pangilinan J."/>
            <person name="Peng Y."/>
            <person name="Rokas A."/>
            <person name="Rosa C.A."/>
            <person name="Scheuner C."/>
            <person name="Sibirny A.A."/>
            <person name="Slot J.C."/>
            <person name="Stielow J.B."/>
            <person name="Sun H."/>
            <person name="Kurtzman C.P."/>
            <person name="Blackwell M."/>
            <person name="Grigoriev I.V."/>
            <person name="Jeffries T.W."/>
        </authorList>
    </citation>
    <scope>NUCLEOTIDE SEQUENCE [LARGE SCALE GENOMIC DNA]</scope>
    <source>
        <strain evidence="5">NRRL Y-2460</strain>
    </source>
</reference>
<feature type="domain" description="Bul1 C-terminal" evidence="3">
    <location>
        <begin position="762"/>
        <end position="837"/>
    </location>
</feature>
<dbReference type="EMBL" id="KV454018">
    <property type="protein sequence ID" value="ODV93272.1"/>
    <property type="molecule type" value="Genomic_DNA"/>
</dbReference>
<evidence type="ECO:0000313" key="4">
    <source>
        <dbReference type="EMBL" id="ODV93272.1"/>
    </source>
</evidence>
<dbReference type="Pfam" id="PF04425">
    <property type="entry name" value="Bul1_N"/>
    <property type="match status" value="1"/>
</dbReference>
<feature type="region of interest" description="Disordered" evidence="1">
    <location>
        <begin position="52"/>
        <end position="76"/>
    </location>
</feature>
<evidence type="ECO:0008006" key="6">
    <source>
        <dbReference type="Google" id="ProtNLM"/>
    </source>
</evidence>
<dbReference type="AlphaFoldDB" id="A0A1E4TNH7"/>
<feature type="region of interest" description="Disordered" evidence="1">
    <location>
        <begin position="470"/>
        <end position="510"/>
    </location>
</feature>
<gene>
    <name evidence="4" type="ORF">PACTADRAFT_5057</name>
</gene>